<dbReference type="EMBL" id="KV453943">
    <property type="protein sequence ID" value="ODV71179.1"/>
    <property type="molecule type" value="Genomic_DNA"/>
</dbReference>
<organism evidence="13 14">
    <name type="scientific">Cyberlindnera jadinii (strain ATCC 18201 / CBS 1600 / BCRC 20928 / JCM 3617 / NBRC 0987 / NRRL Y-1542)</name>
    <name type="common">Torula yeast</name>
    <name type="synonym">Candida utilis</name>
    <dbReference type="NCBI Taxonomy" id="983966"/>
    <lineage>
        <taxon>Eukaryota</taxon>
        <taxon>Fungi</taxon>
        <taxon>Dikarya</taxon>
        <taxon>Ascomycota</taxon>
        <taxon>Saccharomycotina</taxon>
        <taxon>Saccharomycetes</taxon>
        <taxon>Phaffomycetales</taxon>
        <taxon>Phaffomycetaceae</taxon>
        <taxon>Cyberlindnera</taxon>
    </lineage>
</organism>
<feature type="region of interest" description="Disordered" evidence="11">
    <location>
        <begin position="1"/>
        <end position="26"/>
    </location>
</feature>
<keyword evidence="14" id="KW-1185">Reference proteome</keyword>
<evidence type="ECO:0000256" key="9">
    <source>
        <dbReference type="ARBA" id="ARBA00072009"/>
    </source>
</evidence>
<dbReference type="AlphaFoldDB" id="A0A1E4RV72"/>
<dbReference type="FunFam" id="3.30.1520.10:FF:000042">
    <property type="entry name" value="Sorting nexin mvp1"/>
    <property type="match status" value="1"/>
</dbReference>
<feature type="domain" description="PX" evidence="12">
    <location>
        <begin position="65"/>
        <end position="183"/>
    </location>
</feature>
<evidence type="ECO:0000256" key="4">
    <source>
        <dbReference type="ARBA" id="ARBA00014268"/>
    </source>
</evidence>
<feature type="compositionally biased region" description="Polar residues" evidence="11">
    <location>
        <begin position="13"/>
        <end position="25"/>
    </location>
</feature>
<dbReference type="Gene3D" id="3.30.1520.10">
    <property type="entry name" value="Phox-like domain"/>
    <property type="match status" value="1"/>
</dbReference>
<feature type="coiled-coil region" evidence="10">
    <location>
        <begin position="336"/>
        <end position="387"/>
    </location>
</feature>
<dbReference type="PANTHER" id="PTHR47554:SF1">
    <property type="entry name" value="SORTING NEXIN MVP1"/>
    <property type="match status" value="1"/>
</dbReference>
<accession>A0A1E4RV72</accession>
<dbReference type="InterPro" id="IPR001683">
    <property type="entry name" value="PX_dom"/>
</dbReference>
<evidence type="ECO:0000256" key="6">
    <source>
        <dbReference type="ARBA" id="ARBA00022490"/>
    </source>
</evidence>
<sequence length="447" mass="52159">MSRLYSPEDPWSTGESDAISSQAWQEQDILDDSDGHNASSEHDNVAALDFVNWSNGIRSSYKALSNDIITVEEIPEKEGILFKHTNYAIQHLVPLPDSDSTNSRKVVRRYSDFVWLLEVLLMKYPFRMIPDLPPKKLASNGDSLFLERRRKGLARFMNLLMKHPVLNKEPLVLMFLTVPTDLSSWRKQAQYDSTEEFKDKKSSREFQALWEDSYLDMWDDVEKDLQTSLDRWSKLAVLIERIEVRSRQVAQDEDKFQKILQDFNTALPGMYQIDQVDVAIISDDLKIVGKHVDSTRSLIEDQCNEIVKDTTEDFKKFADVLLSMKSLFDRYRRLGGNQIEQLSKRLESNKERLQELNGKADVKGMDIDKLQEAISKDTKEIAEQTNRDWLIKETVLTEYVMFQETQFQLTKVFQEWSRTKMKYSELHSNNWGQLINALHDMPLSRHT</sequence>
<comment type="subcellular location">
    <subcellularLocation>
        <location evidence="2">Cytoplasm</location>
    </subcellularLocation>
    <subcellularLocation>
        <location evidence="1">Membrane</location>
        <topology evidence="1">Peripheral membrane protein</topology>
        <orientation evidence="1">Cytoplasmic side</orientation>
    </subcellularLocation>
</comment>
<dbReference type="GeneID" id="30990248"/>
<dbReference type="InterPro" id="IPR028662">
    <property type="entry name" value="SNX8/Mvp1"/>
</dbReference>
<keyword evidence="10" id="KW-0175">Coiled coil</keyword>
<keyword evidence="6" id="KW-0963">Cytoplasm</keyword>
<evidence type="ECO:0000256" key="10">
    <source>
        <dbReference type="SAM" id="Coils"/>
    </source>
</evidence>
<evidence type="ECO:0000313" key="13">
    <source>
        <dbReference type="EMBL" id="ODV71179.1"/>
    </source>
</evidence>
<dbReference type="Pfam" id="PF19566">
    <property type="entry name" value="Snx8_BAR_dom"/>
    <property type="match status" value="1"/>
</dbReference>
<name>A0A1E4RV72_CYBJN</name>
<dbReference type="GO" id="GO:0042147">
    <property type="term" value="P:retrograde transport, endosome to Golgi"/>
    <property type="evidence" value="ECO:0007669"/>
    <property type="project" value="InterPro"/>
</dbReference>
<evidence type="ECO:0000259" key="12">
    <source>
        <dbReference type="PROSITE" id="PS50195"/>
    </source>
</evidence>
<evidence type="ECO:0000256" key="7">
    <source>
        <dbReference type="ARBA" id="ARBA00022927"/>
    </source>
</evidence>
<reference evidence="13 14" key="1">
    <citation type="journal article" date="2016" name="Proc. Natl. Acad. Sci. U.S.A.">
        <title>Comparative genomics of biotechnologically important yeasts.</title>
        <authorList>
            <person name="Riley R."/>
            <person name="Haridas S."/>
            <person name="Wolfe K.H."/>
            <person name="Lopes M.R."/>
            <person name="Hittinger C.T."/>
            <person name="Goeker M."/>
            <person name="Salamov A.A."/>
            <person name="Wisecaver J.H."/>
            <person name="Long T.M."/>
            <person name="Calvey C.H."/>
            <person name="Aerts A.L."/>
            <person name="Barry K.W."/>
            <person name="Choi C."/>
            <person name="Clum A."/>
            <person name="Coughlan A.Y."/>
            <person name="Deshpande S."/>
            <person name="Douglass A.P."/>
            <person name="Hanson S.J."/>
            <person name="Klenk H.-P."/>
            <person name="LaButti K.M."/>
            <person name="Lapidus A."/>
            <person name="Lindquist E.A."/>
            <person name="Lipzen A.M."/>
            <person name="Meier-Kolthoff J.P."/>
            <person name="Ohm R.A."/>
            <person name="Otillar R.P."/>
            <person name="Pangilinan J.L."/>
            <person name="Peng Y."/>
            <person name="Rokas A."/>
            <person name="Rosa C.A."/>
            <person name="Scheuner C."/>
            <person name="Sibirny A.A."/>
            <person name="Slot J.C."/>
            <person name="Stielow J.B."/>
            <person name="Sun H."/>
            <person name="Kurtzman C.P."/>
            <person name="Blackwell M."/>
            <person name="Grigoriev I.V."/>
            <person name="Jeffries T.W."/>
        </authorList>
    </citation>
    <scope>NUCLEOTIDE SEQUENCE [LARGE SCALE GENOMIC DNA]</scope>
    <source>
        <strain evidence="14">ATCC 18201 / CBS 1600 / BCRC 20928 / JCM 3617 / NBRC 0987 / NRRL Y-1542</strain>
    </source>
</reference>
<evidence type="ECO:0000256" key="8">
    <source>
        <dbReference type="ARBA" id="ARBA00023136"/>
    </source>
</evidence>
<protein>
    <recommendedName>
        <fullName evidence="4">Sorting nexin MVP1</fullName>
    </recommendedName>
    <alternativeName>
        <fullName evidence="9">Sorting nexin mvp1</fullName>
    </alternativeName>
</protein>
<dbReference type="SUPFAM" id="SSF64268">
    <property type="entry name" value="PX domain"/>
    <property type="match status" value="1"/>
</dbReference>
<dbReference type="InterPro" id="IPR035704">
    <property type="entry name" value="SNX8/Mvp1_PX"/>
</dbReference>
<dbReference type="SMART" id="SM00312">
    <property type="entry name" value="PX"/>
    <property type="match status" value="1"/>
</dbReference>
<dbReference type="STRING" id="983966.A0A1E4RV72"/>
<evidence type="ECO:0000256" key="5">
    <source>
        <dbReference type="ARBA" id="ARBA00022448"/>
    </source>
</evidence>
<dbReference type="OMA" id="WEYAGAK"/>
<dbReference type="GO" id="GO:0016020">
    <property type="term" value="C:membrane"/>
    <property type="evidence" value="ECO:0007669"/>
    <property type="project" value="UniProtKB-SubCell"/>
</dbReference>
<dbReference type="GO" id="GO:0005768">
    <property type="term" value="C:endosome"/>
    <property type="evidence" value="ECO:0007669"/>
    <property type="project" value="TreeGrafter"/>
</dbReference>
<dbReference type="GO" id="GO:0005829">
    <property type="term" value="C:cytosol"/>
    <property type="evidence" value="ECO:0007669"/>
    <property type="project" value="GOC"/>
</dbReference>
<proteinExistence type="inferred from homology"/>
<dbReference type="GO" id="GO:0006623">
    <property type="term" value="P:protein targeting to vacuole"/>
    <property type="evidence" value="ECO:0007669"/>
    <property type="project" value="TreeGrafter"/>
</dbReference>
<evidence type="ECO:0000313" key="14">
    <source>
        <dbReference type="Proteomes" id="UP000094389"/>
    </source>
</evidence>
<dbReference type="CDD" id="cd07597">
    <property type="entry name" value="BAR_SNX8"/>
    <property type="match status" value="1"/>
</dbReference>
<evidence type="ECO:0000256" key="1">
    <source>
        <dbReference type="ARBA" id="ARBA00004287"/>
    </source>
</evidence>
<comment type="similarity">
    <text evidence="3">Belongs to the sorting nexin family.</text>
</comment>
<evidence type="ECO:0000256" key="3">
    <source>
        <dbReference type="ARBA" id="ARBA00010883"/>
    </source>
</evidence>
<dbReference type="CDD" id="cd06866">
    <property type="entry name" value="PX_SNX8_Mvp1p_like"/>
    <property type="match status" value="1"/>
</dbReference>
<evidence type="ECO:0000256" key="11">
    <source>
        <dbReference type="SAM" id="MobiDB-lite"/>
    </source>
</evidence>
<dbReference type="InterPro" id="IPR036871">
    <property type="entry name" value="PX_dom_sf"/>
</dbReference>
<keyword evidence="5" id="KW-0813">Transport</keyword>
<dbReference type="InterPro" id="IPR045734">
    <property type="entry name" value="Snx8_BAR_dom"/>
</dbReference>
<dbReference type="PANTHER" id="PTHR47554">
    <property type="entry name" value="SORTING NEXIN MVP1"/>
    <property type="match status" value="1"/>
</dbReference>
<gene>
    <name evidence="13" type="ORF">CYBJADRAFT_169594</name>
</gene>
<dbReference type="Pfam" id="PF00787">
    <property type="entry name" value="PX"/>
    <property type="match status" value="1"/>
</dbReference>
<dbReference type="OrthoDB" id="10064318at2759"/>
<evidence type="ECO:0000256" key="2">
    <source>
        <dbReference type="ARBA" id="ARBA00004496"/>
    </source>
</evidence>
<keyword evidence="8" id="KW-0472">Membrane</keyword>
<keyword evidence="7" id="KW-0653">Protein transport</keyword>
<dbReference type="GO" id="GO:0032266">
    <property type="term" value="F:phosphatidylinositol-3-phosphate binding"/>
    <property type="evidence" value="ECO:0007669"/>
    <property type="project" value="TreeGrafter"/>
</dbReference>
<dbReference type="Proteomes" id="UP000094389">
    <property type="component" value="Unassembled WGS sequence"/>
</dbReference>
<dbReference type="PROSITE" id="PS50195">
    <property type="entry name" value="PX"/>
    <property type="match status" value="1"/>
</dbReference>
<dbReference type="RefSeq" id="XP_020068218.1">
    <property type="nucleotide sequence ID" value="XM_020215852.1"/>
</dbReference>